<dbReference type="NCBIfam" id="TIGR00756">
    <property type="entry name" value="PPR"/>
    <property type="match status" value="2"/>
</dbReference>
<dbReference type="Pfam" id="PF13812">
    <property type="entry name" value="PPR_3"/>
    <property type="match status" value="1"/>
</dbReference>
<dbReference type="GO" id="GO:0009658">
    <property type="term" value="P:chloroplast organization"/>
    <property type="evidence" value="ECO:0007669"/>
    <property type="project" value="InterPro"/>
</dbReference>
<dbReference type="InterPro" id="IPR044645">
    <property type="entry name" value="DG1/EMB2279-like"/>
</dbReference>
<protein>
    <recommendedName>
        <fullName evidence="6">Pentatricopeptide repeat-containing protein</fullName>
    </recommendedName>
</protein>
<dbReference type="GO" id="GO:0009507">
    <property type="term" value="C:chloroplast"/>
    <property type="evidence" value="ECO:0007669"/>
    <property type="project" value="TreeGrafter"/>
</dbReference>
<keyword evidence="5" id="KW-1185">Reference proteome</keyword>
<dbReference type="PANTHER" id="PTHR46935:SF2">
    <property type="entry name" value="PENTACOTRIPEPTIDE-REPEAT REGION OF PRORP DOMAIN-CONTAINING PROTEIN"/>
    <property type="match status" value="1"/>
</dbReference>
<feature type="region of interest" description="Disordered" evidence="3">
    <location>
        <begin position="603"/>
        <end position="622"/>
    </location>
</feature>
<feature type="repeat" description="PPR" evidence="2">
    <location>
        <begin position="782"/>
        <end position="816"/>
    </location>
</feature>
<comment type="caution">
    <text evidence="4">The sequence shown here is derived from an EMBL/GenBank/DDBJ whole genome shotgun (WGS) entry which is preliminary data.</text>
</comment>
<dbReference type="Gene3D" id="1.25.40.10">
    <property type="entry name" value="Tetratricopeptide repeat domain"/>
    <property type="match status" value="2"/>
</dbReference>
<evidence type="ECO:0000256" key="3">
    <source>
        <dbReference type="SAM" id="MobiDB-lite"/>
    </source>
</evidence>
<dbReference type="AlphaFoldDB" id="A0AA38FRV8"/>
<reference evidence="4 5" key="1">
    <citation type="journal article" date="2021" name="Nat. Plants">
        <title>The Taxus genome provides insights into paclitaxel biosynthesis.</title>
        <authorList>
            <person name="Xiong X."/>
            <person name="Gou J."/>
            <person name="Liao Q."/>
            <person name="Li Y."/>
            <person name="Zhou Q."/>
            <person name="Bi G."/>
            <person name="Li C."/>
            <person name="Du R."/>
            <person name="Wang X."/>
            <person name="Sun T."/>
            <person name="Guo L."/>
            <person name="Liang H."/>
            <person name="Lu P."/>
            <person name="Wu Y."/>
            <person name="Zhang Z."/>
            <person name="Ro D.K."/>
            <person name="Shang Y."/>
            <person name="Huang S."/>
            <person name="Yan J."/>
        </authorList>
    </citation>
    <scope>NUCLEOTIDE SEQUENCE [LARGE SCALE GENOMIC DNA]</scope>
    <source>
        <strain evidence="4">Ta-2019</strain>
    </source>
</reference>
<evidence type="ECO:0008006" key="6">
    <source>
        <dbReference type="Google" id="ProtNLM"/>
    </source>
</evidence>
<feature type="non-terminal residue" evidence="4">
    <location>
        <position position="910"/>
    </location>
</feature>
<dbReference type="InterPro" id="IPR002885">
    <property type="entry name" value="PPR_rpt"/>
</dbReference>
<dbReference type="Pfam" id="PF13041">
    <property type="entry name" value="PPR_2"/>
    <property type="match status" value="1"/>
</dbReference>
<evidence type="ECO:0000313" key="5">
    <source>
        <dbReference type="Proteomes" id="UP000824469"/>
    </source>
</evidence>
<evidence type="ECO:0000256" key="1">
    <source>
        <dbReference type="ARBA" id="ARBA00022737"/>
    </source>
</evidence>
<evidence type="ECO:0000313" key="4">
    <source>
        <dbReference type="EMBL" id="KAH9307813.1"/>
    </source>
</evidence>
<feature type="repeat" description="PPR" evidence="2">
    <location>
        <begin position="817"/>
        <end position="851"/>
    </location>
</feature>
<feature type="repeat" description="PPR" evidence="2">
    <location>
        <begin position="852"/>
        <end position="886"/>
    </location>
</feature>
<proteinExistence type="predicted"/>
<keyword evidence="1" id="KW-0677">Repeat</keyword>
<dbReference type="PROSITE" id="PS51375">
    <property type="entry name" value="PPR"/>
    <property type="match status" value="3"/>
</dbReference>
<dbReference type="Proteomes" id="UP000824469">
    <property type="component" value="Unassembled WGS sequence"/>
</dbReference>
<sequence>MAANNIPLYSTFWLGNLNFCRKPCLHFSSKATVYSGFSSFKIACKIEVDTEKFKRRLIKKGFMPTPKVIHKLKKKEIQKIKRKAKKNTENEPPPRVKKIMEEEALFEKACREYEMLMAELEDREEGFSASDGKSTEDEFSAGVGKFAEENYSVSDGNFTEEDFLSSDRKFIEEEFSVSEKIFTEDEFSVSERKSTEEDFSARERKFTERISVRSDEGEEIPANDIKVREEFSVTDDDDGELGDTEEFSVSERKYNEEICVGGADNEDYGIFVSDEKVTEAISDDDRYDNNVGKMAGNLWEKAGAIERSKGSNSGVGNLMYERHGRKKANYRDERIKGSVTDGTFMKEISVADDDNGNNGVKMEGKILEMAGDIENNKGLNSGVGNFRSARYGRPRAGYTDEKVKGFVSGRKTTDEIAFTDDDSDDGNKSVIIEGKPWERARGIETREGFHSGLGNLRSERHGKLRASHSDGRGKGFVSGRKFAEEVPVTDVEGDNDHFKGVTMKGKPWERARAMEKRKGSSSGVSNFRSVRQGGMRASYSDIDKRVKGQGGMRASYSNIDETVKGKGEDLGVFREMLVKRGKGDLKDLNWLLDDDLGDDDFHSGNTKGSDWEAGERPRGPIDEDKQIRWLTERLNSVNVKMPAWQLSNLMHSARMKFTDGRLVKIVQVLGDLGNWRKAVEVVHWVHNRKRYMYCKGRYTYTTLLAVLGKAKRPIEALNVFHAMREHISSYPDMPAYRCIATILGQSGYLKELLNIINCLRIGPANLMKNVKFLHWDPRLEPDVVVYNAVLNACVPWKQWEGAFWVLQEMRQNGMRPSSATYGLAIEVMLASGKYEMVHNLFEKMGKAGLMPNALTYKAIVRAFWKEKKIDEAVRAVEEMKYRGVVPTASVYYELASGLCSAGRWPDAQFQ</sequence>
<dbReference type="PANTHER" id="PTHR46935">
    <property type="entry name" value="OS01G0674700 PROTEIN"/>
    <property type="match status" value="1"/>
</dbReference>
<feature type="compositionally biased region" description="Basic and acidic residues" evidence="3">
    <location>
        <begin position="609"/>
        <end position="622"/>
    </location>
</feature>
<dbReference type="Pfam" id="PF01535">
    <property type="entry name" value="PPR"/>
    <property type="match status" value="1"/>
</dbReference>
<organism evidence="4 5">
    <name type="scientific">Taxus chinensis</name>
    <name type="common">Chinese yew</name>
    <name type="synonym">Taxus wallichiana var. chinensis</name>
    <dbReference type="NCBI Taxonomy" id="29808"/>
    <lineage>
        <taxon>Eukaryota</taxon>
        <taxon>Viridiplantae</taxon>
        <taxon>Streptophyta</taxon>
        <taxon>Embryophyta</taxon>
        <taxon>Tracheophyta</taxon>
        <taxon>Spermatophyta</taxon>
        <taxon>Pinopsida</taxon>
        <taxon>Pinidae</taxon>
        <taxon>Conifers II</taxon>
        <taxon>Cupressales</taxon>
        <taxon>Taxaceae</taxon>
        <taxon>Taxus</taxon>
    </lineage>
</organism>
<dbReference type="InterPro" id="IPR011990">
    <property type="entry name" value="TPR-like_helical_dom_sf"/>
</dbReference>
<name>A0AA38FRV8_TAXCH</name>
<gene>
    <name evidence="4" type="ORF">KI387_035724</name>
</gene>
<evidence type="ECO:0000256" key="2">
    <source>
        <dbReference type="PROSITE-ProRule" id="PRU00708"/>
    </source>
</evidence>
<dbReference type="EMBL" id="JAHRHJ020000007">
    <property type="protein sequence ID" value="KAH9307813.1"/>
    <property type="molecule type" value="Genomic_DNA"/>
</dbReference>
<accession>A0AA38FRV8</accession>